<dbReference type="InterPro" id="IPR027417">
    <property type="entry name" value="P-loop_NTPase"/>
</dbReference>
<dbReference type="InterPro" id="IPR036640">
    <property type="entry name" value="ABC1_TM_sf"/>
</dbReference>
<protein>
    <submittedName>
        <fullName evidence="11">ABC transporter ATP-binding protein</fullName>
    </submittedName>
    <submittedName>
        <fullName evidence="10">ATP-binding cassette subfamily B protein</fullName>
    </submittedName>
</protein>
<reference evidence="11" key="2">
    <citation type="submission" date="2021-04" db="EMBL/GenBank/DDBJ databases">
        <title>Saccharothrix algeriensis WGS.</title>
        <authorList>
            <person name="Stuskova K."/>
            <person name="Hakalova E."/>
            <person name="Tebbal A.B."/>
            <person name="Eichmeier A."/>
        </authorList>
    </citation>
    <scope>NUCLEOTIDE SEQUENCE</scope>
    <source>
        <strain evidence="11">NRRL B-24137</strain>
    </source>
</reference>
<evidence type="ECO:0000256" key="7">
    <source>
        <dbReference type="SAM" id="Phobius"/>
    </source>
</evidence>
<keyword evidence="4 11" id="KW-0067">ATP-binding</keyword>
<dbReference type="PANTHER" id="PTHR43394:SF1">
    <property type="entry name" value="ATP-BINDING CASSETTE SUB-FAMILY B MEMBER 10, MITOCHONDRIAL"/>
    <property type="match status" value="1"/>
</dbReference>
<evidence type="ECO:0000313" key="13">
    <source>
        <dbReference type="Proteomes" id="UP001195724"/>
    </source>
</evidence>
<feature type="transmembrane region" description="Helical" evidence="7">
    <location>
        <begin position="162"/>
        <end position="180"/>
    </location>
</feature>
<evidence type="ECO:0000259" key="9">
    <source>
        <dbReference type="PROSITE" id="PS50929"/>
    </source>
</evidence>
<evidence type="ECO:0000313" key="11">
    <source>
        <dbReference type="EMBL" id="QTR04623.1"/>
    </source>
</evidence>
<feature type="transmembrane region" description="Helical" evidence="7">
    <location>
        <begin position="55"/>
        <end position="78"/>
    </location>
</feature>
<dbReference type="Gene3D" id="1.20.1560.10">
    <property type="entry name" value="ABC transporter type 1, transmembrane domain"/>
    <property type="match status" value="1"/>
</dbReference>
<feature type="domain" description="ABC transporter" evidence="8">
    <location>
        <begin position="340"/>
        <end position="575"/>
    </location>
</feature>
<comment type="subcellular location">
    <subcellularLocation>
        <location evidence="1">Cell membrane</location>
        <topology evidence="1">Multi-pass membrane protein</topology>
    </subcellularLocation>
</comment>
<dbReference type="InterPro" id="IPR003593">
    <property type="entry name" value="AAA+_ATPase"/>
</dbReference>
<dbReference type="InterPro" id="IPR017871">
    <property type="entry name" value="ABC_transporter-like_CS"/>
</dbReference>
<keyword evidence="13" id="KW-1185">Reference proteome</keyword>
<dbReference type="SUPFAM" id="SSF52540">
    <property type="entry name" value="P-loop containing nucleoside triphosphate hydrolases"/>
    <property type="match status" value="1"/>
</dbReference>
<dbReference type="SMART" id="SM00382">
    <property type="entry name" value="AAA"/>
    <property type="match status" value="1"/>
</dbReference>
<feature type="transmembrane region" description="Helical" evidence="7">
    <location>
        <begin position="136"/>
        <end position="156"/>
    </location>
</feature>
<evidence type="ECO:0000256" key="6">
    <source>
        <dbReference type="ARBA" id="ARBA00023136"/>
    </source>
</evidence>
<feature type="domain" description="ABC transmembrane type-1" evidence="9">
    <location>
        <begin position="22"/>
        <end position="306"/>
    </location>
</feature>
<sequence>MTGRGDFRRVLALLRPRRYRIAGLLGAVTLTALCTALPALAYQQIIDSGISRGDLGAVAGFSALAVGAVVTAAGAQWVGQWLTVSLSNHLGYELRTRIFDRVQRLGVDFHTARPTGDLLARLNSDVQAAQGIVSNLVVNIVANAVRLALVVAAMTYFSWELVGLALVAPVLAVPITWRTARVVKRLGERRQQGLSALNSFLVDRLTVDGTTLSALNDGRGPDTAALAGLAERVRRDTVRTATVSGAFQASLTSVTGLSVALVYLCGGLLVVGGHMTVGMLVGFVSLLPSLHGPLTGIVNARVEVVGAMVGFRRIFELLDQRPAVAENPEARPLAARPTRLSFDGVCFAHAAEAQSWRLDDISFELRTGQVVALVGPSGAGKSTIAHLCARLRDPDSGVVRLDGRALPELPLSSVTAQVGLLSQTSYFFHESVAANLRYADPAATDAELVDALRAASIWSGLVARMPAGLDTVLGDHGNRLSGGERQRLAIARLLLRRPAFVVLDEATASLDAATARTVLDTVFEVFADCGILVITHDPAVAARADQVIVLRDGTVVDRGAPAELARRADLTGAGAP</sequence>
<dbReference type="InterPro" id="IPR003439">
    <property type="entry name" value="ABC_transporter-like_ATP-bd"/>
</dbReference>
<dbReference type="GO" id="GO:0005886">
    <property type="term" value="C:plasma membrane"/>
    <property type="evidence" value="ECO:0007669"/>
    <property type="project" value="UniProtKB-SubCell"/>
</dbReference>
<name>A0A8T8I133_9PSEU</name>
<dbReference type="PROSITE" id="PS00211">
    <property type="entry name" value="ABC_TRANSPORTER_1"/>
    <property type="match status" value="1"/>
</dbReference>
<evidence type="ECO:0000256" key="2">
    <source>
        <dbReference type="ARBA" id="ARBA00022692"/>
    </source>
</evidence>
<dbReference type="PANTHER" id="PTHR43394">
    <property type="entry name" value="ATP-DEPENDENT PERMEASE MDL1, MITOCHONDRIAL"/>
    <property type="match status" value="1"/>
</dbReference>
<dbReference type="InterPro" id="IPR039421">
    <property type="entry name" value="Type_1_exporter"/>
</dbReference>
<dbReference type="SUPFAM" id="SSF90123">
    <property type="entry name" value="ABC transporter transmembrane region"/>
    <property type="match status" value="1"/>
</dbReference>
<accession>A0A8T8I133</accession>
<dbReference type="PROSITE" id="PS50893">
    <property type="entry name" value="ABC_TRANSPORTER_2"/>
    <property type="match status" value="1"/>
</dbReference>
<gene>
    <name evidence="11" type="ORF">J7S33_07150</name>
    <name evidence="10" type="ORF">JOE68_001364</name>
</gene>
<dbReference type="AlphaFoldDB" id="A0A8T8I133"/>
<keyword evidence="6 7" id="KW-0472">Membrane</keyword>
<dbReference type="Proteomes" id="UP000671828">
    <property type="component" value="Chromosome"/>
</dbReference>
<keyword evidence="5 7" id="KW-1133">Transmembrane helix</keyword>
<evidence type="ECO:0000313" key="10">
    <source>
        <dbReference type="EMBL" id="MBM7810499.1"/>
    </source>
</evidence>
<evidence type="ECO:0000256" key="5">
    <source>
        <dbReference type="ARBA" id="ARBA00022989"/>
    </source>
</evidence>
<proteinExistence type="predicted"/>
<dbReference type="PROSITE" id="PS50929">
    <property type="entry name" value="ABC_TM1F"/>
    <property type="match status" value="1"/>
</dbReference>
<dbReference type="Proteomes" id="UP001195724">
    <property type="component" value="Unassembled WGS sequence"/>
</dbReference>
<evidence type="ECO:0000313" key="12">
    <source>
        <dbReference type="Proteomes" id="UP000671828"/>
    </source>
</evidence>
<dbReference type="InterPro" id="IPR011527">
    <property type="entry name" value="ABC1_TM_dom"/>
</dbReference>
<reference evidence="10 13" key="1">
    <citation type="submission" date="2021-01" db="EMBL/GenBank/DDBJ databases">
        <title>Sequencing the genomes of 1000 actinobacteria strains.</title>
        <authorList>
            <person name="Klenk H.-P."/>
        </authorList>
    </citation>
    <scope>NUCLEOTIDE SEQUENCE [LARGE SCALE GENOMIC DNA]</scope>
    <source>
        <strain evidence="10 13">DSM 44581</strain>
    </source>
</reference>
<dbReference type="Pfam" id="PF00005">
    <property type="entry name" value="ABC_tran"/>
    <property type="match status" value="1"/>
</dbReference>
<dbReference type="EMBL" id="CP072788">
    <property type="protein sequence ID" value="QTR04623.1"/>
    <property type="molecule type" value="Genomic_DNA"/>
</dbReference>
<dbReference type="GO" id="GO:0016887">
    <property type="term" value="F:ATP hydrolysis activity"/>
    <property type="evidence" value="ECO:0007669"/>
    <property type="project" value="InterPro"/>
</dbReference>
<dbReference type="Pfam" id="PF00664">
    <property type="entry name" value="ABC_membrane"/>
    <property type="match status" value="1"/>
</dbReference>
<organism evidence="11 12">
    <name type="scientific">Saccharothrix algeriensis</name>
    <dbReference type="NCBI Taxonomy" id="173560"/>
    <lineage>
        <taxon>Bacteria</taxon>
        <taxon>Bacillati</taxon>
        <taxon>Actinomycetota</taxon>
        <taxon>Actinomycetes</taxon>
        <taxon>Pseudonocardiales</taxon>
        <taxon>Pseudonocardiaceae</taxon>
        <taxon>Saccharothrix</taxon>
    </lineage>
</organism>
<dbReference type="GO" id="GO:0005524">
    <property type="term" value="F:ATP binding"/>
    <property type="evidence" value="ECO:0007669"/>
    <property type="project" value="UniProtKB-KW"/>
</dbReference>
<keyword evidence="3" id="KW-0547">Nucleotide-binding</keyword>
<evidence type="ECO:0000256" key="4">
    <source>
        <dbReference type="ARBA" id="ARBA00022840"/>
    </source>
</evidence>
<keyword evidence="2 7" id="KW-0812">Transmembrane</keyword>
<dbReference type="GO" id="GO:0015421">
    <property type="term" value="F:ABC-type oligopeptide transporter activity"/>
    <property type="evidence" value="ECO:0007669"/>
    <property type="project" value="TreeGrafter"/>
</dbReference>
<feature type="transmembrane region" description="Helical" evidence="7">
    <location>
        <begin position="260"/>
        <end position="287"/>
    </location>
</feature>
<evidence type="ECO:0000256" key="1">
    <source>
        <dbReference type="ARBA" id="ARBA00004651"/>
    </source>
</evidence>
<feature type="transmembrane region" description="Helical" evidence="7">
    <location>
        <begin position="21"/>
        <end position="43"/>
    </location>
</feature>
<evidence type="ECO:0000259" key="8">
    <source>
        <dbReference type="PROSITE" id="PS50893"/>
    </source>
</evidence>
<dbReference type="EMBL" id="JAFBCL010000001">
    <property type="protein sequence ID" value="MBM7810499.1"/>
    <property type="molecule type" value="Genomic_DNA"/>
</dbReference>
<evidence type="ECO:0000256" key="3">
    <source>
        <dbReference type="ARBA" id="ARBA00022741"/>
    </source>
</evidence>
<dbReference type="RefSeq" id="WP_204841468.1">
    <property type="nucleotide sequence ID" value="NZ_JAFBCL010000001.1"/>
</dbReference>
<dbReference type="Gene3D" id="3.40.50.300">
    <property type="entry name" value="P-loop containing nucleotide triphosphate hydrolases"/>
    <property type="match status" value="1"/>
</dbReference>